<keyword evidence="5" id="KW-0472">Membrane</keyword>
<dbReference type="Proteomes" id="UP000002425">
    <property type="component" value="Chromosome"/>
</dbReference>
<evidence type="ECO:0000259" key="6">
    <source>
        <dbReference type="Pfam" id="PF00350"/>
    </source>
</evidence>
<keyword evidence="4" id="KW-0342">GTP-binding</keyword>
<reference evidence="7" key="1">
    <citation type="submission" date="2006-03" db="EMBL/GenBank/DDBJ databases">
        <title>Complete sequence of chromosome of Psychrobacter cryohalolentis K5.</title>
        <authorList>
            <consortium name="US DOE Joint Genome Institute"/>
            <person name="Copeland A."/>
            <person name="Lucas S."/>
            <person name="Lapidus A."/>
            <person name="Barry K."/>
            <person name="Detter J.C."/>
            <person name="Glavina del Rio T."/>
            <person name="Hammon N."/>
            <person name="Israni S."/>
            <person name="Dalin E."/>
            <person name="Tice H."/>
            <person name="Pitluck S."/>
            <person name="Brettin T."/>
            <person name="Bruce D."/>
            <person name="Han C."/>
            <person name="Tapia R."/>
            <person name="Sims D.R."/>
            <person name="Gilna P."/>
            <person name="Schmutz J."/>
            <person name="Larimer F."/>
            <person name="Land M."/>
            <person name="Hauser L."/>
            <person name="Kyrpides N."/>
            <person name="Kim E."/>
            <person name="Richardson P."/>
        </authorList>
    </citation>
    <scope>NUCLEOTIDE SEQUENCE</scope>
    <source>
        <strain evidence="7">K5</strain>
    </source>
</reference>
<dbReference type="PANTHER" id="PTHR10465">
    <property type="entry name" value="TRANSMEMBRANE GTPASE FZO1"/>
    <property type="match status" value="1"/>
</dbReference>
<keyword evidence="8" id="KW-1185">Reference proteome</keyword>
<protein>
    <recommendedName>
        <fullName evidence="6">Dynamin N-terminal domain-containing protein</fullName>
    </recommendedName>
</protein>
<dbReference type="InterPro" id="IPR027417">
    <property type="entry name" value="P-loop_NTPase"/>
</dbReference>
<keyword evidence="3" id="KW-0378">Hydrolase</keyword>
<sequence length="309" mass="34947">MSSGKSTLINSMLGKELLHCANEATTATITRIHNKDQQNNFNGSAYNFEPIKSNEKARLKFLDYKSVIDSETLKKWNADNNINYISLTGNIPSIKNSSKHIVLYDSPGPNNSQDNTHQDLTLNLVSDGRYGMIIYVLNATQIGINDDKLFLSQISQVLKTDKHKNIIFILNKADVLDEEKGEDIEIFVRNIASYLKNIGFINPSIIPVSALSALNARKVLNKEPLTRFERNLLQQNIHNLDDDRLIRASYNISDEVKTISLPNTEKKDMSITIKDGLEISKSKINQLIYFSGIPLLENIINYKFQKTTL</sequence>
<evidence type="ECO:0000313" key="8">
    <source>
        <dbReference type="Proteomes" id="UP000002425"/>
    </source>
</evidence>
<evidence type="ECO:0000256" key="1">
    <source>
        <dbReference type="ARBA" id="ARBA00004370"/>
    </source>
</evidence>
<proteinExistence type="predicted"/>
<dbReference type="GO" id="GO:0003924">
    <property type="term" value="F:GTPase activity"/>
    <property type="evidence" value="ECO:0007669"/>
    <property type="project" value="InterPro"/>
</dbReference>
<dbReference type="GO" id="GO:0008053">
    <property type="term" value="P:mitochondrial fusion"/>
    <property type="evidence" value="ECO:0007669"/>
    <property type="project" value="TreeGrafter"/>
</dbReference>
<dbReference type="Gene3D" id="3.40.50.300">
    <property type="entry name" value="P-loop containing nucleotide triphosphate hydrolases"/>
    <property type="match status" value="1"/>
</dbReference>
<dbReference type="STRING" id="335284.Pcryo_0923"/>
<evidence type="ECO:0000256" key="5">
    <source>
        <dbReference type="ARBA" id="ARBA00023136"/>
    </source>
</evidence>
<dbReference type="eggNOG" id="COG0699">
    <property type="taxonomic scope" value="Bacteria"/>
</dbReference>
<evidence type="ECO:0000256" key="3">
    <source>
        <dbReference type="ARBA" id="ARBA00022801"/>
    </source>
</evidence>
<organism evidence="7 8">
    <name type="scientific">Psychrobacter cryohalolentis (strain ATCC BAA-1226 / DSM 17306 / VKM B-2378 / K5)</name>
    <dbReference type="NCBI Taxonomy" id="335284"/>
    <lineage>
        <taxon>Bacteria</taxon>
        <taxon>Pseudomonadati</taxon>
        <taxon>Pseudomonadota</taxon>
        <taxon>Gammaproteobacteria</taxon>
        <taxon>Moraxellales</taxon>
        <taxon>Moraxellaceae</taxon>
        <taxon>Psychrobacter</taxon>
    </lineage>
</organism>
<name>Q1QC99_PSYCK</name>
<dbReference type="KEGG" id="pcr:Pcryo_0923"/>
<evidence type="ECO:0000256" key="4">
    <source>
        <dbReference type="ARBA" id="ARBA00023134"/>
    </source>
</evidence>
<dbReference type="InterPro" id="IPR027094">
    <property type="entry name" value="Mitofusin_fam"/>
</dbReference>
<feature type="domain" description="Dynamin N-terminal" evidence="6">
    <location>
        <begin position="1"/>
        <end position="172"/>
    </location>
</feature>
<evidence type="ECO:0000256" key="2">
    <source>
        <dbReference type="ARBA" id="ARBA00022741"/>
    </source>
</evidence>
<dbReference type="HOGENOM" id="CLU_899775_0_0_6"/>
<dbReference type="Pfam" id="PF00350">
    <property type="entry name" value="Dynamin_N"/>
    <property type="match status" value="1"/>
</dbReference>
<dbReference type="InterPro" id="IPR045063">
    <property type="entry name" value="Dynamin_N"/>
</dbReference>
<dbReference type="EMBL" id="CP000323">
    <property type="protein sequence ID" value="ABE74704.1"/>
    <property type="molecule type" value="Genomic_DNA"/>
</dbReference>
<keyword evidence="2" id="KW-0547">Nucleotide-binding</keyword>
<comment type="subcellular location">
    <subcellularLocation>
        <location evidence="1">Membrane</location>
    </subcellularLocation>
</comment>
<dbReference type="GO" id="GO:0005525">
    <property type="term" value="F:GTP binding"/>
    <property type="evidence" value="ECO:0007669"/>
    <property type="project" value="UniProtKB-KW"/>
</dbReference>
<evidence type="ECO:0000313" key="7">
    <source>
        <dbReference type="EMBL" id="ABE74704.1"/>
    </source>
</evidence>
<dbReference type="GO" id="GO:0016020">
    <property type="term" value="C:membrane"/>
    <property type="evidence" value="ECO:0007669"/>
    <property type="project" value="UniProtKB-SubCell"/>
</dbReference>
<dbReference type="SUPFAM" id="SSF52540">
    <property type="entry name" value="P-loop containing nucleoside triphosphate hydrolases"/>
    <property type="match status" value="1"/>
</dbReference>
<gene>
    <name evidence="7" type="ordered locus">Pcryo_0923</name>
</gene>
<dbReference type="PANTHER" id="PTHR10465:SF0">
    <property type="entry name" value="SARCALUMENIN"/>
    <property type="match status" value="1"/>
</dbReference>
<dbReference type="AlphaFoldDB" id="Q1QC99"/>
<accession>Q1QC99</accession>